<evidence type="ECO:0000259" key="5">
    <source>
        <dbReference type="SMART" id="SM00642"/>
    </source>
</evidence>
<dbReference type="GO" id="GO:0008788">
    <property type="term" value="F:alpha,alpha-phosphotrehalase activity"/>
    <property type="evidence" value="ECO:0007669"/>
    <property type="project" value="UniProtKB-UniRule"/>
</dbReference>
<dbReference type="CDD" id="cd11333">
    <property type="entry name" value="AmyAc_SI_OligoGlu_DGase"/>
    <property type="match status" value="1"/>
</dbReference>
<keyword evidence="2 6" id="KW-0378">Hydrolase</keyword>
<dbReference type="EMBL" id="MCGH01000003">
    <property type="protein sequence ID" value="ODM03033.1"/>
    <property type="molecule type" value="Genomic_DNA"/>
</dbReference>
<dbReference type="InterPro" id="IPR006047">
    <property type="entry name" value="GH13_cat_dom"/>
</dbReference>
<dbReference type="RefSeq" id="WP_069153612.1">
    <property type="nucleotide sequence ID" value="NZ_MCGH01000003.1"/>
</dbReference>
<organism evidence="6 7">
    <name type="scientific">Eisenbergiella tayi</name>
    <dbReference type="NCBI Taxonomy" id="1432052"/>
    <lineage>
        <taxon>Bacteria</taxon>
        <taxon>Bacillati</taxon>
        <taxon>Bacillota</taxon>
        <taxon>Clostridia</taxon>
        <taxon>Lachnospirales</taxon>
        <taxon>Lachnospiraceae</taxon>
        <taxon>Eisenbergiella</taxon>
    </lineage>
</organism>
<dbReference type="PANTHER" id="PTHR10357">
    <property type="entry name" value="ALPHA-AMYLASE FAMILY MEMBER"/>
    <property type="match status" value="1"/>
</dbReference>
<dbReference type="GO" id="GO:0005993">
    <property type="term" value="P:trehalose catabolic process"/>
    <property type="evidence" value="ECO:0007669"/>
    <property type="project" value="InterPro"/>
</dbReference>
<evidence type="ECO:0000256" key="1">
    <source>
        <dbReference type="ARBA" id="ARBA00008061"/>
    </source>
</evidence>
<proteinExistence type="inferred from homology"/>
<dbReference type="SUPFAM" id="SSF51011">
    <property type="entry name" value="Glycosyl hydrolase domain"/>
    <property type="match status" value="1"/>
</dbReference>
<gene>
    <name evidence="6" type="primary">treA</name>
    <name evidence="6" type="ORF">BEI61_03827</name>
</gene>
<comment type="caution">
    <text evidence="6">The sequence shown here is derived from an EMBL/GenBank/DDBJ whole genome shotgun (WGS) entry which is preliminary data.</text>
</comment>
<sequence>MADFKDKVVYQIYPKSFQDSDGDGIGDLKGVISRLDYLEKLGVDYLWLTPFFRSPQKDNGYDVADYRSVDPVFGTMEDLEVLAEQAGNRGIGLMLDMVFNHTSTEHEWFRRALAGEQKYMDYYFFRDGEADRPPTNWDSKFGGPAWEYVPHLGKWYLHLFDVTQADLNWENPEVREELKKVILFWKEKGIRGFRFDVVNLISKPEVWEDDWEGDGRRFYTDGRHVHEFLKELTADTGIGDLVTVGEMSSTSLENCIRYSNPEEKELSMCFSFHHLKVDYKDGNKWELMEPDLGELKSILKKWQLGMQENDGWNAVFWCNHDQPRIVSRLGEEGKYRKESAKMLAAAIHLLRGTPYIYQGEELGMTNADYTDISQYRDVESLNYYQILLERGKTKEEALKVLSCRSRDNGRTPMQWDGTENAGFTSGTPWIGCPDNYREINASMQVEDEDSVFHFYRELIALRKRKKVVAEGRIEFLCDDQPEVFAYRRSLEGEELLVVNNFTSRTVTAGIVMGKGDYVKILGNYAGKPEKGAEGVRLRPFETVVWERK</sequence>
<dbReference type="EC" id="3.2.1.93" evidence="4"/>
<protein>
    <recommendedName>
        <fullName evidence="4">Alpha,alpha-phosphotrehalase</fullName>
        <ecNumber evidence="4">3.2.1.93</ecNumber>
    </recommendedName>
</protein>
<dbReference type="SMART" id="SM00642">
    <property type="entry name" value="Aamy"/>
    <property type="match status" value="1"/>
</dbReference>
<name>A0A1E3A2N4_9FIRM</name>
<dbReference type="InterPro" id="IPR045857">
    <property type="entry name" value="O16G_dom_2"/>
</dbReference>
<dbReference type="SUPFAM" id="SSF51445">
    <property type="entry name" value="(Trans)glycosidases"/>
    <property type="match status" value="1"/>
</dbReference>
<dbReference type="Pfam" id="PF00128">
    <property type="entry name" value="Alpha-amylase"/>
    <property type="match status" value="1"/>
</dbReference>
<dbReference type="Gene3D" id="3.90.400.10">
    <property type="entry name" value="Oligo-1,6-glucosidase, Domain 2"/>
    <property type="match status" value="1"/>
</dbReference>
<keyword evidence="3 6" id="KW-0326">Glycosidase</keyword>
<dbReference type="Pfam" id="PF23915">
    <property type="entry name" value="SusG_C"/>
    <property type="match status" value="1"/>
</dbReference>
<evidence type="ECO:0000313" key="6">
    <source>
        <dbReference type="EMBL" id="ODM03033.1"/>
    </source>
</evidence>
<evidence type="ECO:0000256" key="4">
    <source>
        <dbReference type="NCBIfam" id="TIGR02403"/>
    </source>
</evidence>
<evidence type="ECO:0000313" key="7">
    <source>
        <dbReference type="Proteomes" id="UP000094067"/>
    </source>
</evidence>
<dbReference type="Gene3D" id="2.60.40.1180">
    <property type="entry name" value="Golgi alpha-mannosidase II"/>
    <property type="match status" value="1"/>
</dbReference>
<dbReference type="PANTHER" id="PTHR10357:SF217">
    <property type="entry name" value="TREHALOSE-6-PHOSPHATE HYDROLASE"/>
    <property type="match status" value="1"/>
</dbReference>
<dbReference type="AlphaFoldDB" id="A0A1E3A2N4"/>
<evidence type="ECO:0000256" key="2">
    <source>
        <dbReference type="ARBA" id="ARBA00022801"/>
    </source>
</evidence>
<dbReference type="FunFam" id="3.90.400.10:FF:000002">
    <property type="entry name" value="Sucrose isomerase"/>
    <property type="match status" value="1"/>
</dbReference>
<feature type="domain" description="Glycosyl hydrolase family 13 catalytic" evidence="5">
    <location>
        <begin position="11"/>
        <end position="410"/>
    </location>
</feature>
<dbReference type="Proteomes" id="UP000094067">
    <property type="component" value="Unassembled WGS sequence"/>
</dbReference>
<dbReference type="FunFam" id="3.20.20.80:FF:000064">
    <property type="entry name" value="Oligo-1,6-glucosidase"/>
    <property type="match status" value="1"/>
</dbReference>
<dbReference type="NCBIfam" id="NF008183">
    <property type="entry name" value="PRK10933.1"/>
    <property type="match status" value="1"/>
</dbReference>
<comment type="similarity">
    <text evidence="1">Belongs to the glycosyl hydrolase 13 family.</text>
</comment>
<dbReference type="InterPro" id="IPR056300">
    <property type="entry name" value="SusG-like_C"/>
</dbReference>
<dbReference type="GO" id="GO:0005737">
    <property type="term" value="C:cytoplasm"/>
    <property type="evidence" value="ECO:0007669"/>
    <property type="project" value="UniProtKB-UniRule"/>
</dbReference>
<dbReference type="InterPro" id="IPR012769">
    <property type="entry name" value="Trehalose_TreC"/>
</dbReference>
<dbReference type="GO" id="GO:0004556">
    <property type="term" value="F:alpha-amylase activity"/>
    <property type="evidence" value="ECO:0007669"/>
    <property type="project" value="TreeGrafter"/>
</dbReference>
<reference evidence="6 7" key="1">
    <citation type="submission" date="2016-07" db="EMBL/GenBank/DDBJ databases">
        <title>Characterization of isolates of Eisenbergiella tayi derived from blood cultures, using whole genome sequencing.</title>
        <authorList>
            <person name="Burdz T."/>
            <person name="Wiebe D."/>
            <person name="Huynh C."/>
            <person name="Bernard K."/>
        </authorList>
    </citation>
    <scope>NUCLEOTIDE SEQUENCE [LARGE SCALE GENOMIC DNA]</scope>
    <source>
        <strain evidence="6 7">NML 110608</strain>
    </source>
</reference>
<dbReference type="InterPro" id="IPR013780">
    <property type="entry name" value="Glyco_hydro_b"/>
</dbReference>
<dbReference type="PATRIC" id="fig|1432052.4.peg.4245"/>
<dbReference type="NCBIfam" id="TIGR02403">
    <property type="entry name" value="trehalose_treC"/>
    <property type="match status" value="1"/>
</dbReference>
<evidence type="ECO:0000256" key="3">
    <source>
        <dbReference type="ARBA" id="ARBA00023295"/>
    </source>
</evidence>
<dbReference type="InterPro" id="IPR017853">
    <property type="entry name" value="GH"/>
</dbReference>
<dbReference type="Gene3D" id="3.20.20.80">
    <property type="entry name" value="Glycosidases"/>
    <property type="match status" value="1"/>
</dbReference>
<accession>A0A1E3A2N4</accession>